<dbReference type="Proteomes" id="UP001596161">
    <property type="component" value="Unassembled WGS sequence"/>
</dbReference>
<feature type="region of interest" description="Disordered" evidence="1">
    <location>
        <begin position="100"/>
        <end position="120"/>
    </location>
</feature>
<keyword evidence="2" id="KW-0472">Membrane</keyword>
<evidence type="ECO:0000256" key="2">
    <source>
        <dbReference type="SAM" id="Phobius"/>
    </source>
</evidence>
<evidence type="ECO:0000313" key="3">
    <source>
        <dbReference type="EMBL" id="MFC5270154.1"/>
    </source>
</evidence>
<keyword evidence="2" id="KW-1133">Transmembrane helix</keyword>
<comment type="caution">
    <text evidence="3">The sequence shown here is derived from an EMBL/GenBank/DDBJ whole genome shotgun (WGS) entry which is preliminary data.</text>
</comment>
<evidence type="ECO:0000256" key="1">
    <source>
        <dbReference type="SAM" id="MobiDB-lite"/>
    </source>
</evidence>
<name>A0ABW0EB93_9BACT</name>
<proteinExistence type="predicted"/>
<dbReference type="EMBL" id="JBHSKT010000003">
    <property type="protein sequence ID" value="MFC5270154.1"/>
    <property type="molecule type" value="Genomic_DNA"/>
</dbReference>
<reference evidence="4" key="1">
    <citation type="journal article" date="2019" name="Int. J. Syst. Evol. Microbiol.">
        <title>The Global Catalogue of Microorganisms (GCM) 10K type strain sequencing project: providing services to taxonomists for standard genome sequencing and annotation.</title>
        <authorList>
            <consortium name="The Broad Institute Genomics Platform"/>
            <consortium name="The Broad Institute Genome Sequencing Center for Infectious Disease"/>
            <person name="Wu L."/>
            <person name="Ma J."/>
        </authorList>
    </citation>
    <scope>NUCLEOTIDE SEQUENCE [LARGE SCALE GENOMIC DNA]</scope>
    <source>
        <strain evidence="4">KACC 12602</strain>
    </source>
</reference>
<protein>
    <submittedName>
        <fullName evidence="3">Uncharacterized protein</fullName>
    </submittedName>
</protein>
<keyword evidence="4" id="KW-1185">Reference proteome</keyword>
<feature type="transmembrane region" description="Helical" evidence="2">
    <location>
        <begin position="59"/>
        <end position="77"/>
    </location>
</feature>
<sequence>MEQHNIDSRFKEGLQNLNRQPSADAWARLQSQMNAAQLPEEPEMVATEEKKEERRILMWWHYAAAAVVLLFVTFGLLKNGSNFSGKTEMPVAVNQTSKVAEPTEKMQEVSAPVSEKATTSENMIAATETPETAIESENSSKNAVKNGIKTEAKTPFTVAPKTQIAQNTKNVKAEKLTDEMPVQEKPKPEQMASKTEEVMIASTQTNNAVNAKTSETKPALLAGMAIEVIVKKDNSENALAMAEPVPADDKDSKLVNIFKQAKNLKNGEPVDLQAFLVPDSKFAKGTRNITQKFSKVLDI</sequence>
<evidence type="ECO:0000313" key="4">
    <source>
        <dbReference type="Proteomes" id="UP001596161"/>
    </source>
</evidence>
<dbReference type="RefSeq" id="WP_378016526.1">
    <property type="nucleotide sequence ID" value="NZ_JBHSKT010000003.1"/>
</dbReference>
<gene>
    <name evidence="3" type="ORF">ACFPIB_06005</name>
</gene>
<accession>A0ABW0EB93</accession>
<organism evidence="3 4">
    <name type="scientific">Adhaeribacter terreus</name>
    <dbReference type="NCBI Taxonomy" id="529703"/>
    <lineage>
        <taxon>Bacteria</taxon>
        <taxon>Pseudomonadati</taxon>
        <taxon>Bacteroidota</taxon>
        <taxon>Cytophagia</taxon>
        <taxon>Cytophagales</taxon>
        <taxon>Hymenobacteraceae</taxon>
        <taxon>Adhaeribacter</taxon>
    </lineage>
</organism>
<keyword evidence="2" id="KW-0812">Transmembrane</keyword>